<keyword evidence="3" id="KW-1185">Reference proteome</keyword>
<feature type="region of interest" description="Disordered" evidence="1">
    <location>
        <begin position="1"/>
        <end position="60"/>
    </location>
</feature>
<evidence type="ECO:0000256" key="1">
    <source>
        <dbReference type="SAM" id="MobiDB-lite"/>
    </source>
</evidence>
<dbReference type="Proteomes" id="UP001281447">
    <property type="component" value="Unassembled WGS sequence"/>
</dbReference>
<evidence type="ECO:0000313" key="2">
    <source>
        <dbReference type="EMBL" id="MDY0395442.1"/>
    </source>
</evidence>
<organism evidence="2 3">
    <name type="scientific">Tigheibacillus halophilus</name>
    <dbReference type="NCBI Taxonomy" id="361280"/>
    <lineage>
        <taxon>Bacteria</taxon>
        <taxon>Bacillati</taxon>
        <taxon>Bacillota</taxon>
        <taxon>Bacilli</taxon>
        <taxon>Bacillales</taxon>
        <taxon>Bacillaceae</taxon>
        <taxon>Tigheibacillus</taxon>
    </lineage>
</organism>
<reference evidence="2 3" key="1">
    <citation type="submission" date="2023-10" db="EMBL/GenBank/DDBJ databases">
        <title>Virgibacillus halophilus 5B73C genome.</title>
        <authorList>
            <person name="Miliotis G."/>
            <person name="Sengupta P."/>
            <person name="Hameed A."/>
            <person name="Chuvochina M."/>
            <person name="Mcdonagh F."/>
            <person name="Simpson A.C."/>
            <person name="Singh N.K."/>
            <person name="Rekha P.D."/>
            <person name="Raman K."/>
            <person name="Hugenholtz P."/>
            <person name="Venkateswaran K."/>
        </authorList>
    </citation>
    <scope>NUCLEOTIDE SEQUENCE [LARGE SCALE GENOMIC DNA]</scope>
    <source>
        <strain evidence="2 3">5B73C</strain>
    </source>
</reference>
<sequence>MYIRYDNSKPEGTTTKFSMFEPQLEEGNVASAYDSSPEDKQAYTDKKADQAEKNAKEHATEVSEAAYIDALNDAEDFMEANGIMQGKDYNGVSITNQEGFMTARGDGLVRTVMNSTLGYVTQRRASKTAPWEDVLYFDTKGNAKYAGDLEGASGTFGKVSVLNDDLKIQDDHTSTLYSVTPKRNVIKDHSFELVKTADDLQSDSIQRNWIDHDIKNDPYDKTSWEVVGSPKVAVQFGPAKKRRFADIWRKGNRCQECALR</sequence>
<accession>A0ABU5C7Z1</accession>
<protein>
    <submittedName>
        <fullName evidence="2">Uncharacterized protein</fullName>
    </submittedName>
</protein>
<comment type="caution">
    <text evidence="2">The sequence shown here is derived from an EMBL/GenBank/DDBJ whole genome shotgun (WGS) entry which is preliminary data.</text>
</comment>
<evidence type="ECO:0000313" key="3">
    <source>
        <dbReference type="Proteomes" id="UP001281447"/>
    </source>
</evidence>
<dbReference type="EMBL" id="JAWDIP010000003">
    <property type="protein sequence ID" value="MDY0395442.1"/>
    <property type="molecule type" value="Genomic_DNA"/>
</dbReference>
<gene>
    <name evidence="2" type="ORF">RWE15_14575</name>
</gene>
<feature type="compositionally biased region" description="Basic and acidic residues" evidence="1">
    <location>
        <begin position="37"/>
        <end position="60"/>
    </location>
</feature>
<proteinExistence type="predicted"/>
<name>A0ABU5C7Z1_9BACI</name>